<dbReference type="AlphaFoldDB" id="A0A401RPV9"/>
<evidence type="ECO:0000256" key="7">
    <source>
        <dbReference type="ARBA" id="ARBA00023157"/>
    </source>
</evidence>
<dbReference type="OrthoDB" id="8477465at2759"/>
<dbReference type="GO" id="GO:0043567">
    <property type="term" value="P:regulation of insulin-like growth factor receptor signaling pathway"/>
    <property type="evidence" value="ECO:0007669"/>
    <property type="project" value="TreeGrafter"/>
</dbReference>
<dbReference type="PRINTS" id="PR01976">
    <property type="entry name" value="IGFBPFAMILY"/>
</dbReference>
<gene>
    <name evidence="14" type="ORF">chiPu_0018813</name>
</gene>
<dbReference type="SUPFAM" id="SSF57184">
    <property type="entry name" value="Growth factor receptor domain"/>
    <property type="match status" value="1"/>
</dbReference>
<dbReference type="InterPro" id="IPR000716">
    <property type="entry name" value="Thyroglobulin_1"/>
</dbReference>
<evidence type="ECO:0000256" key="6">
    <source>
        <dbReference type="ARBA" id="ARBA00022553"/>
    </source>
</evidence>
<evidence type="ECO:0000256" key="9">
    <source>
        <dbReference type="ARBA" id="ARBA00023183"/>
    </source>
</evidence>
<dbReference type="PRINTS" id="PR01980">
    <property type="entry name" value="IGFBPFAMILY4"/>
</dbReference>
<keyword evidence="6" id="KW-0597">Phosphoprotein</keyword>
<dbReference type="FunFam" id="4.10.40.20:FF:000001">
    <property type="entry name" value="Insulin-like growth factor binding protein 5"/>
    <property type="match status" value="1"/>
</dbReference>
<evidence type="ECO:0000259" key="13">
    <source>
        <dbReference type="PROSITE" id="PS51323"/>
    </source>
</evidence>
<dbReference type="PROSITE" id="PS00222">
    <property type="entry name" value="IGFBP_N_1"/>
    <property type="match status" value="1"/>
</dbReference>
<feature type="signal peptide" evidence="11">
    <location>
        <begin position="1"/>
        <end position="24"/>
    </location>
</feature>
<dbReference type="GO" id="GO:0031994">
    <property type="term" value="F:insulin-like growth factor I binding"/>
    <property type="evidence" value="ECO:0007669"/>
    <property type="project" value="TreeGrafter"/>
</dbReference>
<accession>A0A401RPV9</accession>
<dbReference type="GO" id="GO:0005615">
    <property type="term" value="C:extracellular space"/>
    <property type="evidence" value="ECO:0007669"/>
    <property type="project" value="TreeGrafter"/>
</dbReference>
<keyword evidence="15" id="KW-1185">Reference proteome</keyword>
<keyword evidence="11" id="KW-0732">Signal</keyword>
<evidence type="ECO:0000256" key="10">
    <source>
        <dbReference type="PROSITE-ProRule" id="PRU00500"/>
    </source>
</evidence>
<dbReference type="Pfam" id="PF00086">
    <property type="entry name" value="Thyroglobulin_1"/>
    <property type="match status" value="1"/>
</dbReference>
<evidence type="ECO:0000256" key="8">
    <source>
        <dbReference type="ARBA" id="ARBA00023180"/>
    </source>
</evidence>
<evidence type="ECO:0000256" key="11">
    <source>
        <dbReference type="SAM" id="SignalP"/>
    </source>
</evidence>
<evidence type="ECO:0000256" key="3">
    <source>
        <dbReference type="ARBA" id="ARBA00011592"/>
    </source>
</evidence>
<dbReference type="Gene3D" id="4.10.40.20">
    <property type="match status" value="1"/>
</dbReference>
<dbReference type="InterPro" id="IPR022321">
    <property type="entry name" value="IGFBP_1-6_chordata"/>
</dbReference>
<dbReference type="Gene3D" id="4.10.800.10">
    <property type="entry name" value="Thyroglobulin type-1"/>
    <property type="match status" value="1"/>
</dbReference>
<comment type="function">
    <text evidence="1">IGF-binding proteins prolong the half-life of the IGFs and have been shown to either inhibit or stimulate the growth promoting effects of the IGFs on cell culture. They alter the interaction of IGFs with their cell surface receptors.</text>
</comment>
<dbReference type="InterPro" id="IPR009030">
    <property type="entry name" value="Growth_fac_rcpt_cys_sf"/>
</dbReference>
<comment type="caution">
    <text evidence="14">The sequence shown here is derived from an EMBL/GenBank/DDBJ whole genome shotgun (WGS) entry which is preliminary data.</text>
</comment>
<dbReference type="OMA" id="QEPGCGC"/>
<comment type="subunit">
    <text evidence="3">Binds IGF2 more than IGF1.</text>
</comment>
<dbReference type="Pfam" id="PF00219">
    <property type="entry name" value="IGFBP"/>
    <property type="match status" value="1"/>
</dbReference>
<dbReference type="CDD" id="cd00191">
    <property type="entry name" value="TY"/>
    <property type="match status" value="1"/>
</dbReference>
<keyword evidence="8" id="KW-0325">Glycoprotein</keyword>
<dbReference type="SUPFAM" id="SSF57610">
    <property type="entry name" value="Thyroglobulin type-1 domain"/>
    <property type="match status" value="1"/>
</dbReference>
<evidence type="ECO:0000313" key="14">
    <source>
        <dbReference type="EMBL" id="GCC20229.1"/>
    </source>
</evidence>
<dbReference type="Proteomes" id="UP000287033">
    <property type="component" value="Unassembled WGS sequence"/>
</dbReference>
<dbReference type="InterPro" id="IPR022327">
    <property type="entry name" value="IGFBP-4"/>
</dbReference>
<dbReference type="SMART" id="SM00211">
    <property type="entry name" value="TY"/>
    <property type="match status" value="1"/>
</dbReference>
<evidence type="ECO:0000256" key="4">
    <source>
        <dbReference type="ARBA" id="ARBA00013680"/>
    </source>
</evidence>
<feature type="domain" description="Thyroglobulin type-1" evidence="12">
    <location>
        <begin position="177"/>
        <end position="255"/>
    </location>
</feature>
<dbReference type="PANTHER" id="PTHR11551:SF7">
    <property type="entry name" value="INSULIN-LIKE GROWTH FACTOR-BINDING PROTEIN 4"/>
    <property type="match status" value="1"/>
</dbReference>
<keyword evidence="9" id="KW-0340">Growth factor binding</keyword>
<keyword evidence="7" id="KW-1015">Disulfide bond</keyword>
<name>A0A401RPV9_CHIPU</name>
<dbReference type="InterPro" id="IPR017891">
    <property type="entry name" value="Insulin_GF-bd_Cys-rich_CS"/>
</dbReference>
<comment type="subcellular location">
    <subcellularLocation>
        <location evidence="2">Secreted</location>
    </subcellularLocation>
</comment>
<organism evidence="14 15">
    <name type="scientific">Chiloscyllium punctatum</name>
    <name type="common">Brownbanded bambooshark</name>
    <name type="synonym">Hemiscyllium punctatum</name>
    <dbReference type="NCBI Taxonomy" id="137246"/>
    <lineage>
        <taxon>Eukaryota</taxon>
        <taxon>Metazoa</taxon>
        <taxon>Chordata</taxon>
        <taxon>Craniata</taxon>
        <taxon>Vertebrata</taxon>
        <taxon>Chondrichthyes</taxon>
        <taxon>Elasmobranchii</taxon>
        <taxon>Galeomorphii</taxon>
        <taxon>Galeoidea</taxon>
        <taxon>Orectolobiformes</taxon>
        <taxon>Hemiscylliidae</taxon>
        <taxon>Chiloscyllium</taxon>
    </lineage>
</organism>
<feature type="chain" id="PRO_5019424030" description="Insulin-like growth factor-binding protein 4" evidence="11">
    <location>
        <begin position="25"/>
        <end position="265"/>
    </location>
</feature>
<reference evidence="14 15" key="1">
    <citation type="journal article" date="2018" name="Nat. Ecol. Evol.">
        <title>Shark genomes provide insights into elasmobranch evolution and the origin of vertebrates.</title>
        <authorList>
            <person name="Hara Y"/>
            <person name="Yamaguchi K"/>
            <person name="Onimaru K"/>
            <person name="Kadota M"/>
            <person name="Koyanagi M"/>
            <person name="Keeley SD"/>
            <person name="Tatsumi K"/>
            <person name="Tanaka K"/>
            <person name="Motone F"/>
            <person name="Kageyama Y"/>
            <person name="Nozu R"/>
            <person name="Adachi N"/>
            <person name="Nishimura O"/>
            <person name="Nakagawa R"/>
            <person name="Tanegashima C"/>
            <person name="Kiyatake I"/>
            <person name="Matsumoto R"/>
            <person name="Murakumo K"/>
            <person name="Nishida K"/>
            <person name="Terakita A"/>
            <person name="Kuratani S"/>
            <person name="Sato K"/>
            <person name="Hyodo S Kuraku.S."/>
        </authorList>
    </citation>
    <scope>NUCLEOTIDE SEQUENCE [LARGE SCALE GENOMIC DNA]</scope>
</reference>
<dbReference type="FunFam" id="4.10.800.10:FF:000002">
    <property type="entry name" value="Insulin-like growth factor-binding protein 2"/>
    <property type="match status" value="1"/>
</dbReference>
<sequence>MARCPVLLLAAAGWALLTVTVCEAPVLERPVRCAPCSEERRAGCKVPAGCQELVREPGCGCCGTCALAKGRRCGVYTPRCGSGLRCFPRRGCERPLHSLLHGDGVCMEPAEIEKIQGSLPRTELEDYWELEHPDSSHIPCHSYDKKCIAKHYARIREKTHNNGRSKNNHIRDEPRIMGPCHGQLQRALERFAMSLSQTHENLYHIPIPNCDRKGFYHPKQCHPSLDGERGKCWCVEPKTGVKLIGSPEVKGDIDCQQFLLEQEKD</sequence>
<dbReference type="InterPro" id="IPR036857">
    <property type="entry name" value="Thyroglobulin_1_sf"/>
</dbReference>
<comment type="caution">
    <text evidence="10">Lacks conserved residue(s) required for the propagation of feature annotation.</text>
</comment>
<evidence type="ECO:0000256" key="2">
    <source>
        <dbReference type="ARBA" id="ARBA00004613"/>
    </source>
</evidence>
<dbReference type="PROSITE" id="PS51323">
    <property type="entry name" value="IGFBP_N_2"/>
    <property type="match status" value="1"/>
</dbReference>
<dbReference type="EMBL" id="BEZZ01001708">
    <property type="protein sequence ID" value="GCC20229.1"/>
    <property type="molecule type" value="Genomic_DNA"/>
</dbReference>
<dbReference type="SMART" id="SM00121">
    <property type="entry name" value="IB"/>
    <property type="match status" value="1"/>
</dbReference>
<evidence type="ECO:0000259" key="12">
    <source>
        <dbReference type="PROSITE" id="PS51162"/>
    </source>
</evidence>
<evidence type="ECO:0000256" key="5">
    <source>
        <dbReference type="ARBA" id="ARBA00022525"/>
    </source>
</evidence>
<protein>
    <recommendedName>
        <fullName evidence="4">Insulin-like growth factor-binding protein 4</fullName>
    </recommendedName>
</protein>
<keyword evidence="5" id="KW-0964">Secreted</keyword>
<evidence type="ECO:0000256" key="1">
    <source>
        <dbReference type="ARBA" id="ARBA00003811"/>
    </source>
</evidence>
<dbReference type="GO" id="GO:0031995">
    <property type="term" value="F:insulin-like growth factor II binding"/>
    <property type="evidence" value="ECO:0007669"/>
    <property type="project" value="TreeGrafter"/>
</dbReference>
<dbReference type="PANTHER" id="PTHR11551">
    <property type="entry name" value="INSULIN-LIKE GROWTH FACTOR BINDING PROTEIN"/>
    <property type="match status" value="1"/>
</dbReference>
<dbReference type="InterPro" id="IPR000867">
    <property type="entry name" value="IGFBP-like"/>
</dbReference>
<evidence type="ECO:0000313" key="15">
    <source>
        <dbReference type="Proteomes" id="UP000287033"/>
    </source>
</evidence>
<feature type="domain" description="IGFBP N-terminal" evidence="13">
    <location>
        <begin position="29"/>
        <end position="109"/>
    </location>
</feature>
<dbReference type="PROSITE" id="PS51162">
    <property type="entry name" value="THYROGLOBULIN_1_2"/>
    <property type="match status" value="1"/>
</dbReference>
<proteinExistence type="predicted"/>
<dbReference type="STRING" id="137246.A0A401RPV9"/>